<sequence length="149" mass="17551">MTTDMTTQDGPLRSFVLSREKGPWSPYEVIDWYDLMQTLWETSTPARVMVTSRSRVFEQFRPCRIDVLEREDPTPDGVESRDLRRLAQLKLYTINHGSESWSEEERTGWRDVLQYIIDTRSRADMILTSRNSVFEDFVVSRRCHDGTIP</sequence>
<organism evidence="1 2">
    <name type="scientific">Jaminaea rosea</name>
    <dbReference type="NCBI Taxonomy" id="1569628"/>
    <lineage>
        <taxon>Eukaryota</taxon>
        <taxon>Fungi</taxon>
        <taxon>Dikarya</taxon>
        <taxon>Basidiomycota</taxon>
        <taxon>Ustilaginomycotina</taxon>
        <taxon>Exobasidiomycetes</taxon>
        <taxon>Microstromatales</taxon>
        <taxon>Microstromatales incertae sedis</taxon>
        <taxon>Jaminaea</taxon>
    </lineage>
</organism>
<proteinExistence type="predicted"/>
<dbReference type="AlphaFoldDB" id="A0A316UID5"/>
<dbReference type="RefSeq" id="XP_025359648.1">
    <property type="nucleotide sequence ID" value="XM_025509948.1"/>
</dbReference>
<keyword evidence="2" id="KW-1185">Reference proteome</keyword>
<evidence type="ECO:0000313" key="2">
    <source>
        <dbReference type="Proteomes" id="UP000245884"/>
    </source>
</evidence>
<evidence type="ECO:0000313" key="1">
    <source>
        <dbReference type="EMBL" id="PWN25036.1"/>
    </source>
</evidence>
<name>A0A316UID5_9BASI</name>
<gene>
    <name evidence="1" type="ORF">BDZ90DRAFT_92395</name>
</gene>
<accession>A0A316UID5</accession>
<reference evidence="1 2" key="1">
    <citation type="journal article" date="2018" name="Mol. Biol. Evol.">
        <title>Broad Genomic Sampling Reveals a Smut Pathogenic Ancestry of the Fungal Clade Ustilaginomycotina.</title>
        <authorList>
            <person name="Kijpornyongpan T."/>
            <person name="Mondo S.J."/>
            <person name="Barry K."/>
            <person name="Sandor L."/>
            <person name="Lee J."/>
            <person name="Lipzen A."/>
            <person name="Pangilinan J."/>
            <person name="LaButti K."/>
            <person name="Hainaut M."/>
            <person name="Henrissat B."/>
            <person name="Grigoriev I.V."/>
            <person name="Spatafora J.W."/>
            <person name="Aime M.C."/>
        </authorList>
    </citation>
    <scope>NUCLEOTIDE SEQUENCE [LARGE SCALE GENOMIC DNA]</scope>
    <source>
        <strain evidence="1 2">MCA 5214</strain>
    </source>
</reference>
<dbReference type="Proteomes" id="UP000245884">
    <property type="component" value="Unassembled WGS sequence"/>
</dbReference>
<dbReference type="EMBL" id="KZ819678">
    <property type="protein sequence ID" value="PWN25036.1"/>
    <property type="molecule type" value="Genomic_DNA"/>
</dbReference>
<dbReference type="GeneID" id="37031771"/>
<protein>
    <submittedName>
        <fullName evidence="1">Uncharacterized protein</fullName>
    </submittedName>
</protein>